<dbReference type="Proteomes" id="UP000703661">
    <property type="component" value="Unassembled WGS sequence"/>
</dbReference>
<proteinExistence type="predicted"/>
<evidence type="ECO:0000313" key="2">
    <source>
        <dbReference type="Proteomes" id="UP000703661"/>
    </source>
</evidence>
<reference evidence="1" key="1">
    <citation type="journal article" date="2020" name="Fungal Divers.">
        <title>Resolving the Mortierellaceae phylogeny through synthesis of multi-gene phylogenetics and phylogenomics.</title>
        <authorList>
            <person name="Vandepol N."/>
            <person name="Liber J."/>
            <person name="Desiro A."/>
            <person name="Na H."/>
            <person name="Kennedy M."/>
            <person name="Barry K."/>
            <person name="Grigoriev I.V."/>
            <person name="Miller A.N."/>
            <person name="O'Donnell K."/>
            <person name="Stajich J.E."/>
            <person name="Bonito G."/>
        </authorList>
    </citation>
    <scope>NUCLEOTIDE SEQUENCE</scope>
    <source>
        <strain evidence="1">NRRL 2769</strain>
    </source>
</reference>
<keyword evidence="2" id="KW-1185">Reference proteome</keyword>
<dbReference type="AlphaFoldDB" id="A0A9P6MD57"/>
<organism evidence="1 2">
    <name type="scientific">Entomortierella chlamydospora</name>
    <dbReference type="NCBI Taxonomy" id="101097"/>
    <lineage>
        <taxon>Eukaryota</taxon>
        <taxon>Fungi</taxon>
        <taxon>Fungi incertae sedis</taxon>
        <taxon>Mucoromycota</taxon>
        <taxon>Mortierellomycotina</taxon>
        <taxon>Mortierellomycetes</taxon>
        <taxon>Mortierellales</taxon>
        <taxon>Mortierellaceae</taxon>
        <taxon>Entomortierella</taxon>
    </lineage>
</organism>
<name>A0A9P6MD57_9FUNG</name>
<comment type="caution">
    <text evidence="1">The sequence shown here is derived from an EMBL/GenBank/DDBJ whole genome shotgun (WGS) entry which is preliminary data.</text>
</comment>
<feature type="non-terminal residue" evidence="1">
    <location>
        <position position="232"/>
    </location>
</feature>
<protein>
    <submittedName>
        <fullName evidence="1">Uncharacterized protein</fullName>
    </submittedName>
</protein>
<gene>
    <name evidence="1" type="ORF">BGZ80_008343</name>
</gene>
<accession>A0A9P6MD57</accession>
<evidence type="ECO:0000313" key="1">
    <source>
        <dbReference type="EMBL" id="KAF9992931.1"/>
    </source>
</evidence>
<sequence>MKILEDSLRMNSVYYVGPLSETVFSKLLTKYPRLNQADIVDKVTNLTNRVPRELVRLSDAIEDKEDPITNEILEDCASTRSNSFYIVVWEYFLGLHEVSKHKFYKALLKAFLGNTSIADFEWDFVDLGLIYRIKGDLNSTMNRILCPPVQKALLKAFMDMPLTKDIMDRVNLGNISGQEFEQALLIQFITSNKPIVPTATDIVNANPTSIHWTSNIVRLSDFQTNRSAKAKE</sequence>
<dbReference type="EMBL" id="JAAAID010004494">
    <property type="protein sequence ID" value="KAF9992931.1"/>
    <property type="molecule type" value="Genomic_DNA"/>
</dbReference>